<evidence type="ECO:0000313" key="12">
    <source>
        <dbReference type="Proteomes" id="UP000694240"/>
    </source>
</evidence>
<dbReference type="Pfam" id="PF23598">
    <property type="entry name" value="LRR_14"/>
    <property type="match status" value="1"/>
</dbReference>
<dbReference type="InterPro" id="IPR002182">
    <property type="entry name" value="NB-ARC"/>
</dbReference>
<accession>A0A8T1Z470</accession>
<feature type="domain" description="NB-ARC" evidence="8">
    <location>
        <begin position="159"/>
        <end position="328"/>
    </location>
</feature>
<dbReference type="InterPro" id="IPR055414">
    <property type="entry name" value="LRR_R13L4/SHOC2-like"/>
</dbReference>
<dbReference type="FunFam" id="1.10.8.430:FF:000003">
    <property type="entry name" value="Probable disease resistance protein At5g66910"/>
    <property type="match status" value="1"/>
</dbReference>
<dbReference type="PANTHER" id="PTHR33463:SF220">
    <property type="entry name" value="NB-ARC DOMAIN-CONTAINING PROTEIN"/>
    <property type="match status" value="1"/>
</dbReference>
<sequence length="904" mass="103457">MMGNCVSLQISCDQVFTRAYSCFFSIGNYIHKLKENVVALEQAIEDLTATRDDVLRRVQVEEGKGLERLQQVQVWLKRVEIIQNQVYELLSARTIEIQRLCLYGICSKNLSSSYRYGRRAFLMMKEVENLNSNGIFEIVTAPAPKLEMRPIQPTIMGRETIFQRAWNHLMDDGVGIMGLYGMGGVGKTTLLTQIHNRLHDTKYGVDIVIWVVVSSDLQIHKIQEDIGEKIGFIGKEWNKKKENQKAVDILNFLSRKRFVLLLDDIWKKVDLTKIGIPSRTRENKCKVVFTTRSLDVCARMGVHDPMEVQCLSTNDAWDLFQEKVGQITLGSHPDILDLAQKVAEKCRGLPLALNVIGETMACKRAVQEWHHAVDVLTSYAAEFSGMDDQILPILKYSYDNLNDKYVRSCFQYCALHPEDYSIKKYRLIDYWICEVFIDGNIGKEKAVNQGYEILGTLVRACLLSEEGKNKRNVKMHDVVREMALWTLSDLGKNKERCIVQAGSGLLKVPEVENWGAVRRLSLMNNGIEEISGSPECPELTTLFLQENKSLIHISGEFFRHMQKLVVLDLSKNHQLNGLPEQISELVALRYLDLSYTNIEGLPACLQDLKTLIHLNLECMRRLGSIAGISKLSSIRTLGLRNSNIMLDVMSVKELHLLEHLEILTIDIVSTMVLEQMIHVGTLMNCIQEVSIRCLIYEQEQDTKLRLPTMYSLRSLTIWNCETSEIEIEKLSWNTNPTSPCFFNLSHVIIHVCSSLKDLTWLLFAPNVTYLMIEELEQLEEIISHAKATCATEEQQQLHRIIPFQKLQILHLSSLPELKSIYWISLSFPCLHGIYVERCPKLRKLPLDSKSGTVGKKFVIQYKEKEWIESVEWKDEATKLHVLPSTKLLFGYSYDNPYAGQAGYP</sequence>
<evidence type="ECO:0000256" key="4">
    <source>
        <dbReference type="ARBA" id="ARBA00022741"/>
    </source>
</evidence>
<keyword evidence="4" id="KW-0547">Nucleotide-binding</keyword>
<reference evidence="11 12" key="1">
    <citation type="submission" date="2020-12" db="EMBL/GenBank/DDBJ databases">
        <title>Concerted genomic and epigenomic changes stabilize Arabidopsis allopolyploids.</title>
        <authorList>
            <person name="Chen Z."/>
        </authorList>
    </citation>
    <scope>NUCLEOTIDE SEQUENCE [LARGE SCALE GENOMIC DNA]</scope>
    <source>
        <strain evidence="11">Allo738</strain>
        <tissue evidence="11">Leaf</tissue>
    </source>
</reference>
<dbReference type="Proteomes" id="UP000694240">
    <property type="component" value="Chromosome 11"/>
</dbReference>
<comment type="caution">
    <text evidence="11">The sequence shown here is derived from an EMBL/GenBank/DDBJ whole genome shotgun (WGS) entry which is preliminary data.</text>
</comment>
<keyword evidence="3" id="KW-0677">Repeat</keyword>
<dbReference type="Pfam" id="PF23559">
    <property type="entry name" value="WHD_DRP"/>
    <property type="match status" value="1"/>
</dbReference>
<keyword evidence="12" id="KW-1185">Reference proteome</keyword>
<protein>
    <submittedName>
        <fullName evidence="11">NB-ARC</fullName>
    </submittedName>
</protein>
<feature type="coiled-coil region" evidence="7">
    <location>
        <begin position="30"/>
        <end position="57"/>
    </location>
</feature>
<dbReference type="InterPro" id="IPR050905">
    <property type="entry name" value="Plant_NBS-LRR"/>
</dbReference>
<evidence type="ECO:0000256" key="1">
    <source>
        <dbReference type="ARBA" id="ARBA00008894"/>
    </source>
</evidence>
<evidence type="ECO:0000256" key="7">
    <source>
        <dbReference type="SAM" id="Coils"/>
    </source>
</evidence>
<keyword evidence="2" id="KW-0433">Leucine-rich repeat</keyword>
<keyword evidence="5" id="KW-0611">Plant defense</keyword>
<evidence type="ECO:0000256" key="6">
    <source>
        <dbReference type="ARBA" id="ARBA00022840"/>
    </source>
</evidence>
<keyword evidence="6" id="KW-0067">ATP-binding</keyword>
<evidence type="ECO:0000259" key="8">
    <source>
        <dbReference type="Pfam" id="PF00931"/>
    </source>
</evidence>
<evidence type="ECO:0000313" key="11">
    <source>
        <dbReference type="EMBL" id="KAG7552679.1"/>
    </source>
</evidence>
<keyword evidence="7" id="KW-0175">Coiled coil</keyword>
<dbReference type="GO" id="GO:0043531">
    <property type="term" value="F:ADP binding"/>
    <property type="evidence" value="ECO:0007669"/>
    <property type="project" value="InterPro"/>
</dbReference>
<name>A0A8T1Z470_9BRAS</name>
<gene>
    <name evidence="11" type="ORF">ISN45_Aa06g032760</name>
</gene>
<dbReference type="FunFam" id="1.10.10.10:FF:000322">
    <property type="entry name" value="Probable disease resistance protein At1g63360"/>
    <property type="match status" value="1"/>
</dbReference>
<evidence type="ECO:0000256" key="5">
    <source>
        <dbReference type="ARBA" id="ARBA00022821"/>
    </source>
</evidence>
<evidence type="ECO:0000256" key="2">
    <source>
        <dbReference type="ARBA" id="ARBA00022614"/>
    </source>
</evidence>
<dbReference type="EMBL" id="JAEFBK010000011">
    <property type="protein sequence ID" value="KAG7552679.1"/>
    <property type="molecule type" value="Genomic_DNA"/>
</dbReference>
<feature type="domain" description="Disease resistance R13L4/SHOC-2-like LRR" evidence="10">
    <location>
        <begin position="517"/>
        <end position="782"/>
    </location>
</feature>
<dbReference type="FunFam" id="3.40.50.300:FF:001091">
    <property type="entry name" value="Probable disease resistance protein At1g61300"/>
    <property type="match status" value="1"/>
</dbReference>
<feature type="domain" description="Disease resistance protein winged helix" evidence="9">
    <location>
        <begin position="416"/>
        <end position="483"/>
    </location>
</feature>
<dbReference type="FunFam" id="3.80.10.10:FF:000834">
    <property type="entry name" value="Probable disease resistance protein At1g15890"/>
    <property type="match status" value="1"/>
</dbReference>
<evidence type="ECO:0000256" key="3">
    <source>
        <dbReference type="ARBA" id="ARBA00022737"/>
    </source>
</evidence>
<proteinExistence type="inferred from homology"/>
<evidence type="ECO:0000259" key="10">
    <source>
        <dbReference type="Pfam" id="PF23598"/>
    </source>
</evidence>
<organism evidence="11 12">
    <name type="scientific">Arabidopsis thaliana x Arabidopsis arenosa</name>
    <dbReference type="NCBI Taxonomy" id="1240361"/>
    <lineage>
        <taxon>Eukaryota</taxon>
        <taxon>Viridiplantae</taxon>
        <taxon>Streptophyta</taxon>
        <taxon>Embryophyta</taxon>
        <taxon>Tracheophyta</taxon>
        <taxon>Spermatophyta</taxon>
        <taxon>Magnoliopsida</taxon>
        <taxon>eudicotyledons</taxon>
        <taxon>Gunneridae</taxon>
        <taxon>Pentapetalae</taxon>
        <taxon>rosids</taxon>
        <taxon>malvids</taxon>
        <taxon>Brassicales</taxon>
        <taxon>Brassicaceae</taxon>
        <taxon>Camelineae</taxon>
        <taxon>Arabidopsis</taxon>
    </lineage>
</organism>
<evidence type="ECO:0000259" key="9">
    <source>
        <dbReference type="Pfam" id="PF23559"/>
    </source>
</evidence>
<dbReference type="InterPro" id="IPR058922">
    <property type="entry name" value="WHD_DRP"/>
</dbReference>
<dbReference type="AlphaFoldDB" id="A0A8T1Z470"/>
<dbReference type="GO" id="GO:0006952">
    <property type="term" value="P:defense response"/>
    <property type="evidence" value="ECO:0007669"/>
    <property type="project" value="UniProtKB-KW"/>
</dbReference>
<dbReference type="Pfam" id="PF00931">
    <property type="entry name" value="NB-ARC"/>
    <property type="match status" value="1"/>
</dbReference>
<dbReference type="GO" id="GO:0005524">
    <property type="term" value="F:ATP binding"/>
    <property type="evidence" value="ECO:0007669"/>
    <property type="project" value="UniProtKB-KW"/>
</dbReference>
<dbReference type="CDD" id="cd00009">
    <property type="entry name" value="AAA"/>
    <property type="match status" value="1"/>
</dbReference>
<dbReference type="PANTHER" id="PTHR33463">
    <property type="entry name" value="NB-ARC DOMAIN-CONTAINING PROTEIN-RELATED"/>
    <property type="match status" value="1"/>
</dbReference>
<comment type="similarity">
    <text evidence="1">Belongs to the disease resistance NB-LRR family.</text>
</comment>